<proteinExistence type="predicted"/>
<dbReference type="EMBL" id="CM046512">
    <property type="protein sequence ID" value="KAI8655150.1"/>
    <property type="molecule type" value="Genomic_DNA"/>
</dbReference>
<name>A0ACC0QIF3_9HYPO</name>
<evidence type="ECO:0000313" key="1">
    <source>
        <dbReference type="EMBL" id="KAI8655150.1"/>
    </source>
</evidence>
<gene>
    <name evidence="1" type="ORF">NCS57_01263100</name>
</gene>
<accession>A0ACC0QIF3</accession>
<dbReference type="Proteomes" id="UP001065298">
    <property type="component" value="Chromosome 10"/>
</dbReference>
<keyword evidence="2" id="KW-1185">Reference proteome</keyword>
<comment type="caution">
    <text evidence="1">The sequence shown here is derived from an EMBL/GenBank/DDBJ whole genome shotgun (WGS) entry which is preliminary data.</text>
</comment>
<sequence length="998" mass="113735">MASIYENSLLTIAATKASGHQEGLHAEEDEETVYLECIPASELGHGLIDDIWVRLAYPNSREAINHWHESTNAKDNEQEWPLLTRAWVFQERLLSPRMLHFAKRELVWECRTCVSCDCGKDHDKPSDDLEFRRLVSSQSIKTSDVTPMQLRYLCDVFPALSGLASRISGLLNDDYMAGLWRSNLVEGLLWTRDTKYGCRKDGKPKEWRAPSWSWASIVGEIVYQHKGRSYFGSELQEIYTNAVNVYCYPTGLDRTGEMSSAMLTLSGWTSPATLRIRRTERRSMRSDEPIVEVSHTLVRYHSGEGTRFIPDHPEDMIDGAVVLCMRLAKIGGRDCMNCPPPVTVCQLCKELLIPETNPHYDQTSSGKRESYRDRWTLKHSADQGCFLCSRIRERLDPFGEETAPNDQDPPLSPDKLGRKWPGGTMLLHYPEGHHCEAIEIIIDPSMLQSSPERRNGIFFILNPLEESSMTDTVKRLPESTKSPATLSTAKEWISNCVRNHLKCKDVNPERDWYPTRLLDCGSQADTDRRCTLVETGTNVVTGGYMTLSHCWGLVNCMKLTTDNYDEMVRGVPSSQLPQLYQDALYVTRSLGVRYLWTDSLCIIQEGDNLADWNHEVTLMSKVYSRSLCNISASDAPDATHSLFNTRDTDTCFPETIECALKGITSRYLISEDRYWDTEVTRSLVNTRAWVLQERLLAPRVLHFGKRHLVWECKEKFASDAYPEGLPRAGTSSDLRLKGMFPRPGLSSREYRHIWQIIVHLYANCKLTFPGDRLVALSALARTMGGFMQQKYVAGMWRDNLELEMLWYVDCFFGASTPTTYRAPSWSWVASVGHLFPADTGTDGRSLIKVEEVHLDYVTDDTWGMLRGGWLHLRGHLNKLSLIDPEDWKMAVNGVQVEVSTEKDMQPNIYLDTPNNERDKDSKPNLYCMLARRGESRHENVVFILLLELVDGETATFKRIGLARGEVKDAQATFISPSEGEDEFPCLEYVYGQHLIRII</sequence>
<reference evidence="1" key="1">
    <citation type="submission" date="2022-06" db="EMBL/GenBank/DDBJ databases">
        <title>Fusarium solani species complex genomes reveal bases of compartmentalisation and animal pathogenesis.</title>
        <authorList>
            <person name="Tsai I.J."/>
        </authorList>
    </citation>
    <scope>NUCLEOTIDE SEQUENCE</scope>
    <source>
        <strain evidence="1">Fu6.1</strain>
    </source>
</reference>
<evidence type="ECO:0000313" key="2">
    <source>
        <dbReference type="Proteomes" id="UP001065298"/>
    </source>
</evidence>
<organism evidence="1 2">
    <name type="scientific">Fusarium keratoplasticum</name>
    <dbReference type="NCBI Taxonomy" id="1328300"/>
    <lineage>
        <taxon>Eukaryota</taxon>
        <taxon>Fungi</taxon>
        <taxon>Dikarya</taxon>
        <taxon>Ascomycota</taxon>
        <taxon>Pezizomycotina</taxon>
        <taxon>Sordariomycetes</taxon>
        <taxon>Hypocreomycetidae</taxon>
        <taxon>Hypocreales</taxon>
        <taxon>Nectriaceae</taxon>
        <taxon>Fusarium</taxon>
        <taxon>Fusarium solani species complex</taxon>
    </lineage>
</organism>
<protein>
    <submittedName>
        <fullName evidence="1">HET domain-containing protein</fullName>
    </submittedName>
</protein>